<sequence>MRKIVFVCLGNICRSPMAEFLMKDLVRQNDQAADFEIASRATSSWEHGNPIHQGSQRMMLAHGIPFDADKTSQKISAADFAYFDEIIAMDQANVDDLQEMAPAGTSHKIRKLMSQDVPDPWYSGNFAGTYDLLQVGLADLL</sequence>
<dbReference type="EC" id="3.1.3.48" evidence="2"/>
<organism evidence="8 9">
    <name type="scientific">Weissella oryzae (strain DSM 25784 / JCM 18191 / LMG 30913 / SG25)</name>
    <dbReference type="NCBI Taxonomy" id="1329250"/>
    <lineage>
        <taxon>Bacteria</taxon>
        <taxon>Bacillati</taxon>
        <taxon>Bacillota</taxon>
        <taxon>Bacilli</taxon>
        <taxon>Lactobacillales</taxon>
        <taxon>Lactobacillaceae</taxon>
        <taxon>Weissella</taxon>
    </lineage>
</organism>
<dbReference type="InterPro" id="IPR023485">
    <property type="entry name" value="Ptyr_pPase"/>
</dbReference>
<keyword evidence="3" id="KW-0378">Hydrolase</keyword>
<evidence type="ECO:0000256" key="6">
    <source>
        <dbReference type="PIRSR" id="PIRSR617867-1"/>
    </source>
</evidence>
<evidence type="ECO:0000256" key="4">
    <source>
        <dbReference type="ARBA" id="ARBA00022912"/>
    </source>
</evidence>
<gene>
    <name evidence="8" type="ORF">WOSG25_030720</name>
</gene>
<evidence type="ECO:0000256" key="5">
    <source>
        <dbReference type="ARBA" id="ARBA00051722"/>
    </source>
</evidence>
<comment type="similarity">
    <text evidence="1">Belongs to the low molecular weight phosphotyrosine protein phosphatase family.</text>
</comment>
<evidence type="ECO:0000256" key="3">
    <source>
        <dbReference type="ARBA" id="ARBA00022801"/>
    </source>
</evidence>
<dbReference type="PANTHER" id="PTHR11717:SF7">
    <property type="entry name" value="LOW MOLECULAR WEIGHT PHOSPHOTYROSINE PROTEIN PHOSPHATASE"/>
    <property type="match status" value="1"/>
</dbReference>
<keyword evidence="4" id="KW-0904">Protein phosphatase</keyword>
<keyword evidence="9" id="KW-1185">Reference proteome</keyword>
<proteinExistence type="inferred from homology"/>
<dbReference type="Gene3D" id="3.40.50.2300">
    <property type="match status" value="1"/>
</dbReference>
<feature type="active site" description="Nucleophile" evidence="6">
    <location>
        <position position="8"/>
    </location>
</feature>
<evidence type="ECO:0000256" key="1">
    <source>
        <dbReference type="ARBA" id="ARBA00011063"/>
    </source>
</evidence>
<dbReference type="eggNOG" id="COG0394">
    <property type="taxonomic scope" value="Bacteria"/>
</dbReference>
<dbReference type="InterPro" id="IPR050438">
    <property type="entry name" value="LMW_PTPase"/>
</dbReference>
<evidence type="ECO:0000256" key="2">
    <source>
        <dbReference type="ARBA" id="ARBA00013064"/>
    </source>
</evidence>
<dbReference type="PRINTS" id="PR00719">
    <property type="entry name" value="LMWPTPASE"/>
</dbReference>
<evidence type="ECO:0000313" key="8">
    <source>
        <dbReference type="EMBL" id="GAK30475.1"/>
    </source>
</evidence>
<dbReference type="CDD" id="cd16343">
    <property type="entry name" value="LMWPTP"/>
    <property type="match status" value="1"/>
</dbReference>
<accession>A0A069CRR7</accession>
<dbReference type="Pfam" id="PF01451">
    <property type="entry name" value="LMWPc"/>
    <property type="match status" value="1"/>
</dbReference>
<dbReference type="InterPro" id="IPR036196">
    <property type="entry name" value="Ptyr_pPase_sf"/>
</dbReference>
<evidence type="ECO:0000313" key="9">
    <source>
        <dbReference type="Proteomes" id="UP000030643"/>
    </source>
</evidence>
<dbReference type="PANTHER" id="PTHR11717">
    <property type="entry name" value="LOW MOLECULAR WEIGHT PROTEIN TYROSINE PHOSPHATASE"/>
    <property type="match status" value="1"/>
</dbReference>
<dbReference type="EMBL" id="DF820486">
    <property type="protein sequence ID" value="GAK30475.1"/>
    <property type="molecule type" value="Genomic_DNA"/>
</dbReference>
<dbReference type="RefSeq" id="WP_027698583.1">
    <property type="nucleotide sequence ID" value="NZ_DF820486.1"/>
</dbReference>
<dbReference type="STRING" id="1329250.WOSG25_030720"/>
<dbReference type="InterPro" id="IPR017867">
    <property type="entry name" value="Tyr_phospatase_low_mol_wt"/>
</dbReference>
<dbReference type="OrthoDB" id="9784339at2"/>
<protein>
    <recommendedName>
        <fullName evidence="2">protein-tyrosine-phosphatase</fullName>
        <ecNumber evidence="2">3.1.3.48</ecNumber>
    </recommendedName>
</protein>
<dbReference type="SUPFAM" id="SSF52788">
    <property type="entry name" value="Phosphotyrosine protein phosphatases I"/>
    <property type="match status" value="1"/>
</dbReference>
<comment type="catalytic activity">
    <reaction evidence="5">
        <text>O-phospho-L-tyrosyl-[protein] + H2O = L-tyrosyl-[protein] + phosphate</text>
        <dbReference type="Rhea" id="RHEA:10684"/>
        <dbReference type="Rhea" id="RHEA-COMP:10136"/>
        <dbReference type="Rhea" id="RHEA-COMP:20101"/>
        <dbReference type="ChEBI" id="CHEBI:15377"/>
        <dbReference type="ChEBI" id="CHEBI:43474"/>
        <dbReference type="ChEBI" id="CHEBI:46858"/>
        <dbReference type="ChEBI" id="CHEBI:61978"/>
        <dbReference type="EC" id="3.1.3.48"/>
    </reaction>
</comment>
<evidence type="ECO:0000259" key="7">
    <source>
        <dbReference type="SMART" id="SM00226"/>
    </source>
</evidence>
<dbReference type="AlphaFoldDB" id="A0A069CRR7"/>
<feature type="active site" evidence="6">
    <location>
        <position position="14"/>
    </location>
</feature>
<name>A0A069CRR7_WEIOS</name>
<dbReference type="GO" id="GO:0004725">
    <property type="term" value="F:protein tyrosine phosphatase activity"/>
    <property type="evidence" value="ECO:0007669"/>
    <property type="project" value="UniProtKB-EC"/>
</dbReference>
<reference evidence="9" key="1">
    <citation type="journal article" date="2014" name="Genome Announc.">
        <title>Draft genome sequence of Weissella oryzae SG25T, isolated from fermented rice grains.</title>
        <authorList>
            <person name="Tanizawa Y."/>
            <person name="Fujisawa T."/>
            <person name="Mochizuki T."/>
            <person name="Kaminuma E."/>
            <person name="Suzuki Y."/>
            <person name="Nakamura Y."/>
            <person name="Tohno M."/>
        </authorList>
    </citation>
    <scope>NUCLEOTIDE SEQUENCE [LARGE SCALE GENOMIC DNA]</scope>
    <source>
        <strain evidence="9">DSM 25784 / JCM 18191 / LMG 30913 / SG25</strain>
    </source>
</reference>
<feature type="active site" description="Proton donor" evidence="6">
    <location>
        <position position="119"/>
    </location>
</feature>
<feature type="domain" description="Phosphotyrosine protein phosphatase I" evidence="7">
    <location>
        <begin position="2"/>
        <end position="141"/>
    </location>
</feature>
<dbReference type="SMART" id="SM00226">
    <property type="entry name" value="LMWPc"/>
    <property type="match status" value="1"/>
</dbReference>
<dbReference type="Proteomes" id="UP000030643">
    <property type="component" value="Unassembled WGS sequence"/>
</dbReference>